<reference evidence="8" key="2">
    <citation type="submission" date="2011-02" db="EMBL/GenBank/DDBJ databases">
        <authorList>
            <person name="MacLean D."/>
        </authorList>
    </citation>
    <scope>NUCLEOTIDE SEQUENCE</scope>
</reference>
<keyword evidence="4" id="KW-0560">Oxidoreductase</keyword>
<dbReference type="Gene3D" id="3.40.50.80">
    <property type="entry name" value="Nucleotide-binding domain of ferredoxin-NADP reductase (FNR) module"/>
    <property type="match status" value="1"/>
</dbReference>
<dbReference type="EMBL" id="FR824057">
    <property type="protein sequence ID" value="CCA15533.1"/>
    <property type="molecule type" value="Genomic_DNA"/>
</dbReference>
<keyword evidence="2 6" id="KW-0812">Transmembrane</keyword>
<feature type="transmembrane region" description="Helical" evidence="6">
    <location>
        <begin position="201"/>
        <end position="221"/>
    </location>
</feature>
<keyword evidence="5 6" id="KW-0472">Membrane</keyword>
<feature type="transmembrane region" description="Helical" evidence="6">
    <location>
        <begin position="106"/>
        <end position="127"/>
    </location>
</feature>
<dbReference type="PANTHER" id="PTHR11972:SF193">
    <property type="entry name" value="FAD-BINDING FR-TYPE DOMAIN-CONTAINING PROTEIN"/>
    <property type="match status" value="1"/>
</dbReference>
<evidence type="ECO:0000256" key="5">
    <source>
        <dbReference type="ARBA" id="ARBA00023136"/>
    </source>
</evidence>
<dbReference type="FunFam" id="3.40.50.80:FF:000054">
    <property type="entry name" value="Ferric reduction oxidase 7"/>
    <property type="match status" value="1"/>
</dbReference>
<sequence length="767" mass="87203">MSFVSPSESSFLPLNTDSSRLGPVSEIGKQSLMQPTSFLYATPMSKNHKSWPFVVVFVGSLIVSFGYIFSQLPDYRFKFRYQLFAVMGTKFENGEWVGGHREIAEFVFLFLLIGFPTMVGGVALSYADALPPVPKGVYRTFVRFLKKKVWAQYFTATYSEIFWIIIFCAMNAIWFAANYADKVKKVEETGETIDSKARWQMLGYVLGFNAVLCFSVLIIPATRNCFWMISMGVDYSHGIKYHRWIGAITIFMVLCHALPYYKQWLAAGTFMKSSFPCFDCEVEESKHRMQNFSGQIALLCCLIIGVTSLPYVRRTYYSFFYYAHHLAIVVVICGILHFSSFVMWMYPAVCLYAIHRILALSQSRVAAEVVEMEAVPGEVTRLVFRRSPGKAGHYHAGQFVYLRIPILSKMQWHPFTISSSPIEYEDTFTVHIKAVGMWTKSLYGLAIQVHEERKVPLIYVDGFYGKMSDDFQHYPVLLMIAGGIGATPVISILGKILDCFRNDDPAFEKTQVYFQWTSREIGIFHEFEPLLDAIEEFDPTHSRIKVRLCFTGDQHLGGINIPTGITLKPLDDTSGIPTRPFYQSSRSVSRQVCLFVLTFLGSFISLIMTRYSYPLLGANREKQGMWPVQRLMELVMMLAGASAAWIVAVTEPKPRSVSRVEKTKFAAQFTESCKRSAFGNQYAVSCYSQTLSFEGEDVQFKHPVSRSRLNVKESLADVVKEQSHNHQLQETGIGLWVSGPMGLIHSVETEAARYAGIYDVHYEEFQM</sequence>
<dbReference type="InterPro" id="IPR017927">
    <property type="entry name" value="FAD-bd_FR_type"/>
</dbReference>
<dbReference type="Pfam" id="PF08030">
    <property type="entry name" value="NAD_binding_6"/>
    <property type="match status" value="1"/>
</dbReference>
<accession>F0W390</accession>
<keyword evidence="3 6" id="KW-1133">Transmembrane helix</keyword>
<dbReference type="InterPro" id="IPR013112">
    <property type="entry name" value="FAD-bd_8"/>
</dbReference>
<dbReference type="HOGENOM" id="CLU_004129_3_0_1"/>
<evidence type="ECO:0000256" key="1">
    <source>
        <dbReference type="ARBA" id="ARBA00004141"/>
    </source>
</evidence>
<dbReference type="InterPro" id="IPR013130">
    <property type="entry name" value="Fe3_Rdtase_TM_dom"/>
</dbReference>
<dbReference type="Gene3D" id="2.40.30.10">
    <property type="entry name" value="Translation factors"/>
    <property type="match status" value="1"/>
</dbReference>
<evidence type="ECO:0000256" key="4">
    <source>
        <dbReference type="ARBA" id="ARBA00023002"/>
    </source>
</evidence>
<evidence type="ECO:0000313" key="8">
    <source>
        <dbReference type="EMBL" id="CCA15533.1"/>
    </source>
</evidence>
<dbReference type="InterPro" id="IPR013121">
    <property type="entry name" value="Fe_red_NAD-bd_6"/>
</dbReference>
<evidence type="ECO:0000256" key="6">
    <source>
        <dbReference type="SAM" id="Phobius"/>
    </source>
</evidence>
<dbReference type="SFLD" id="SFLDS00052">
    <property type="entry name" value="Ferric_Reductase_Domain"/>
    <property type="match status" value="1"/>
</dbReference>
<proteinExistence type="predicted"/>
<dbReference type="Pfam" id="PF01794">
    <property type="entry name" value="Ferric_reduct"/>
    <property type="match status" value="1"/>
</dbReference>
<dbReference type="InterPro" id="IPR050369">
    <property type="entry name" value="RBOH/FRE"/>
</dbReference>
<dbReference type="Pfam" id="PF08022">
    <property type="entry name" value="FAD_binding_8"/>
    <property type="match status" value="1"/>
</dbReference>
<dbReference type="SUPFAM" id="SSF52343">
    <property type="entry name" value="Ferredoxin reductase-like, C-terminal NADP-linked domain"/>
    <property type="match status" value="1"/>
</dbReference>
<evidence type="ECO:0000256" key="2">
    <source>
        <dbReference type="ARBA" id="ARBA00022692"/>
    </source>
</evidence>
<name>F0W390_9STRA</name>
<dbReference type="SUPFAM" id="SSF63380">
    <property type="entry name" value="Riboflavin synthase domain-like"/>
    <property type="match status" value="1"/>
</dbReference>
<feature type="transmembrane region" description="Helical" evidence="6">
    <location>
        <begin position="325"/>
        <end position="354"/>
    </location>
</feature>
<feature type="transmembrane region" description="Helical" evidence="6">
    <location>
        <begin position="241"/>
        <end position="261"/>
    </location>
</feature>
<gene>
    <name evidence="8" type="primary">AlNc14C12G1467</name>
    <name evidence="8" type="ORF">ALNC14_016760</name>
</gene>
<evidence type="ECO:0000256" key="3">
    <source>
        <dbReference type="ARBA" id="ARBA00022989"/>
    </source>
</evidence>
<dbReference type="SFLD" id="SFLDG01168">
    <property type="entry name" value="Ferric_reductase_subgroup_(FRE"/>
    <property type="match status" value="1"/>
</dbReference>
<dbReference type="GO" id="GO:0005886">
    <property type="term" value="C:plasma membrane"/>
    <property type="evidence" value="ECO:0007669"/>
    <property type="project" value="TreeGrafter"/>
</dbReference>
<feature type="transmembrane region" description="Helical" evidence="6">
    <location>
        <begin position="631"/>
        <end position="649"/>
    </location>
</feature>
<feature type="domain" description="FAD-binding FR-type" evidence="7">
    <location>
        <begin position="362"/>
        <end position="470"/>
    </location>
</feature>
<feature type="transmembrane region" description="Helical" evidence="6">
    <location>
        <begin position="592"/>
        <end position="611"/>
    </location>
</feature>
<comment type="subcellular location">
    <subcellularLocation>
        <location evidence="1">Membrane</location>
        <topology evidence="1">Multi-pass membrane protein</topology>
    </subcellularLocation>
</comment>
<dbReference type="PROSITE" id="PS51384">
    <property type="entry name" value="FAD_FR"/>
    <property type="match status" value="1"/>
</dbReference>
<dbReference type="GO" id="GO:0016491">
    <property type="term" value="F:oxidoreductase activity"/>
    <property type="evidence" value="ECO:0007669"/>
    <property type="project" value="UniProtKB-KW"/>
</dbReference>
<dbReference type="InterPro" id="IPR039261">
    <property type="entry name" value="FNR_nucleotide-bd"/>
</dbReference>
<feature type="transmembrane region" description="Helical" evidence="6">
    <location>
        <begin position="161"/>
        <end position="180"/>
    </location>
</feature>
<evidence type="ECO:0000259" key="7">
    <source>
        <dbReference type="PROSITE" id="PS51384"/>
    </source>
</evidence>
<protein>
    <submittedName>
        <fullName evidence="8">Uncharacterized protein AlNc14C12G1467</fullName>
    </submittedName>
</protein>
<organism evidence="8">
    <name type="scientific">Albugo laibachii Nc14</name>
    <dbReference type="NCBI Taxonomy" id="890382"/>
    <lineage>
        <taxon>Eukaryota</taxon>
        <taxon>Sar</taxon>
        <taxon>Stramenopiles</taxon>
        <taxon>Oomycota</taxon>
        <taxon>Peronosporomycetes</taxon>
        <taxon>Albuginales</taxon>
        <taxon>Albuginaceae</taxon>
        <taxon>Albugo</taxon>
    </lineage>
</organism>
<feature type="transmembrane region" description="Helical" evidence="6">
    <location>
        <begin position="50"/>
        <end position="70"/>
    </location>
</feature>
<dbReference type="AlphaFoldDB" id="F0W390"/>
<dbReference type="PANTHER" id="PTHR11972">
    <property type="entry name" value="NADPH OXIDASE"/>
    <property type="match status" value="1"/>
</dbReference>
<reference evidence="8" key="1">
    <citation type="journal article" date="2011" name="PLoS Biol.">
        <title>Gene gain and loss during evolution of obligate parasitism in the white rust pathogen of Arabidopsis thaliana.</title>
        <authorList>
            <person name="Kemen E."/>
            <person name="Gardiner A."/>
            <person name="Schultz-Larsen T."/>
            <person name="Kemen A.C."/>
            <person name="Balmuth A.L."/>
            <person name="Robert-Seilaniantz A."/>
            <person name="Bailey K."/>
            <person name="Holub E."/>
            <person name="Studholme D.J."/>
            <person name="Maclean D."/>
            <person name="Jones J.D."/>
        </authorList>
    </citation>
    <scope>NUCLEOTIDE SEQUENCE</scope>
</reference>
<dbReference type="InterPro" id="IPR017938">
    <property type="entry name" value="Riboflavin_synthase-like_b-brl"/>
</dbReference>
<dbReference type="CDD" id="cd06186">
    <property type="entry name" value="NOX_Duox_like_FAD_NADP"/>
    <property type="match status" value="1"/>
</dbReference>